<gene>
    <name evidence="4" type="ORF">BDA96_03G154800</name>
</gene>
<evidence type="ECO:0000256" key="2">
    <source>
        <dbReference type="SAM" id="MobiDB-lite"/>
    </source>
</evidence>
<reference evidence="4" key="2">
    <citation type="submission" date="2020-10" db="EMBL/GenBank/DDBJ databases">
        <authorList>
            <person name="Cooper E.A."/>
            <person name="Brenton Z.W."/>
            <person name="Flinn B.S."/>
            <person name="Jenkins J."/>
            <person name="Shu S."/>
            <person name="Flowers D."/>
            <person name="Luo F."/>
            <person name="Wang Y."/>
            <person name="Xia P."/>
            <person name="Barry K."/>
            <person name="Daum C."/>
            <person name="Lipzen A."/>
            <person name="Yoshinaga Y."/>
            <person name="Schmutz J."/>
            <person name="Saski C."/>
            <person name="Vermerris W."/>
            <person name="Kresovich S."/>
        </authorList>
    </citation>
    <scope>NUCLEOTIDE SEQUENCE</scope>
</reference>
<dbReference type="Gene3D" id="3.30.70.100">
    <property type="match status" value="1"/>
</dbReference>
<dbReference type="PANTHER" id="PTHR22814">
    <property type="entry name" value="COPPER TRANSPORT PROTEIN ATOX1-RELATED"/>
    <property type="match status" value="1"/>
</dbReference>
<dbReference type="GO" id="GO:0046872">
    <property type="term" value="F:metal ion binding"/>
    <property type="evidence" value="ECO:0007669"/>
    <property type="project" value="UniProtKB-KW"/>
</dbReference>
<dbReference type="EMBL" id="CM027682">
    <property type="protein sequence ID" value="KAG0537512.1"/>
    <property type="molecule type" value="Genomic_DNA"/>
</dbReference>
<protein>
    <recommendedName>
        <fullName evidence="3">HMA domain-containing protein</fullName>
    </recommendedName>
</protein>
<evidence type="ECO:0000313" key="4">
    <source>
        <dbReference type="EMBL" id="KAG0537512.1"/>
    </source>
</evidence>
<dbReference type="CDD" id="cd00371">
    <property type="entry name" value="HMA"/>
    <property type="match status" value="1"/>
</dbReference>
<dbReference type="InterPro" id="IPR036163">
    <property type="entry name" value="HMA_dom_sf"/>
</dbReference>
<proteinExistence type="predicted"/>
<dbReference type="AlphaFoldDB" id="A0A921RCN4"/>
<dbReference type="Gramene" id="EES00647">
    <property type="protein sequence ID" value="EES00647"/>
    <property type="gene ID" value="SORBI_3003G146700"/>
</dbReference>
<dbReference type="InterPro" id="IPR006121">
    <property type="entry name" value="HMA_dom"/>
</dbReference>
<reference evidence="4" key="1">
    <citation type="journal article" date="2019" name="BMC Genomics">
        <title>A new reference genome for Sorghum bicolor reveals high levels of sequence similarity between sweet and grain genotypes: implications for the genetics of sugar metabolism.</title>
        <authorList>
            <person name="Cooper E.A."/>
            <person name="Brenton Z.W."/>
            <person name="Flinn B.S."/>
            <person name="Jenkins J."/>
            <person name="Shu S."/>
            <person name="Flowers D."/>
            <person name="Luo F."/>
            <person name="Wang Y."/>
            <person name="Xia P."/>
            <person name="Barry K."/>
            <person name="Daum C."/>
            <person name="Lipzen A."/>
            <person name="Yoshinaga Y."/>
            <person name="Schmutz J."/>
            <person name="Saski C."/>
            <person name="Vermerris W."/>
            <person name="Kresovich S."/>
        </authorList>
    </citation>
    <scope>NUCLEOTIDE SEQUENCE</scope>
</reference>
<feature type="region of interest" description="Disordered" evidence="2">
    <location>
        <begin position="78"/>
        <end position="149"/>
    </location>
</feature>
<evidence type="ECO:0000256" key="1">
    <source>
        <dbReference type="ARBA" id="ARBA00022723"/>
    </source>
</evidence>
<comment type="caution">
    <text evidence="4">The sequence shown here is derived from an EMBL/GenBank/DDBJ whole genome shotgun (WGS) entry which is preliminary data.</text>
</comment>
<accession>A0A921RCN4</accession>
<name>A0A921RCN4_SORBI</name>
<sequence length="242" mass="25652">MTTTLETPRITELHVRMDCNGCGNKIRKTLSAIDGVSEVYIDQATHKITVVGMADPERLVKAIRKTKRVPTIFSHTDPAATAAAEAQPPPPAEAEAEGEAQAAPPPPADPPAADAAPPPAAAAAEVEEAVQAEAPAPENKEAKPAETPAATVVRTVHDGYGHGGHHMHSEHWAKANHSMDMHGVRYEASPYLAEYGGYGGGFPVQQGRYYIPAEYYPARGKGDDTQITTIFSDENPNACSIA</sequence>
<dbReference type="PANTHER" id="PTHR22814:SF320">
    <property type="entry name" value="OS01G0309800 PROTEIN"/>
    <property type="match status" value="1"/>
</dbReference>
<dbReference type="PROSITE" id="PS50846">
    <property type="entry name" value="HMA_2"/>
    <property type="match status" value="1"/>
</dbReference>
<evidence type="ECO:0000313" key="5">
    <source>
        <dbReference type="Proteomes" id="UP000807115"/>
    </source>
</evidence>
<dbReference type="OMA" id="RYMGGEQ"/>
<dbReference type="SUPFAM" id="SSF55008">
    <property type="entry name" value="HMA, heavy metal-associated domain"/>
    <property type="match status" value="1"/>
</dbReference>
<evidence type="ECO:0000259" key="3">
    <source>
        <dbReference type="PROSITE" id="PS50846"/>
    </source>
</evidence>
<dbReference type="Pfam" id="PF00403">
    <property type="entry name" value="HMA"/>
    <property type="match status" value="1"/>
</dbReference>
<dbReference type="Proteomes" id="UP000807115">
    <property type="component" value="Chromosome 3"/>
</dbReference>
<feature type="compositionally biased region" description="Pro residues" evidence="2">
    <location>
        <begin position="103"/>
        <end position="120"/>
    </location>
</feature>
<organism evidence="4 5">
    <name type="scientific">Sorghum bicolor</name>
    <name type="common">Sorghum</name>
    <name type="synonym">Sorghum vulgare</name>
    <dbReference type="NCBI Taxonomy" id="4558"/>
    <lineage>
        <taxon>Eukaryota</taxon>
        <taxon>Viridiplantae</taxon>
        <taxon>Streptophyta</taxon>
        <taxon>Embryophyta</taxon>
        <taxon>Tracheophyta</taxon>
        <taxon>Spermatophyta</taxon>
        <taxon>Magnoliopsida</taxon>
        <taxon>Liliopsida</taxon>
        <taxon>Poales</taxon>
        <taxon>Poaceae</taxon>
        <taxon>PACMAD clade</taxon>
        <taxon>Panicoideae</taxon>
        <taxon>Andropogonodae</taxon>
        <taxon>Andropogoneae</taxon>
        <taxon>Sorghinae</taxon>
        <taxon>Sorghum</taxon>
    </lineage>
</organism>
<keyword evidence="1" id="KW-0479">Metal-binding</keyword>
<feature type="domain" description="HMA" evidence="3">
    <location>
        <begin position="8"/>
        <end position="71"/>
    </location>
</feature>
<dbReference type="OrthoDB" id="1919822at2759"/>
<dbReference type="KEGG" id="sbi:8079619"/>